<feature type="domain" description="Sulfotransferase" evidence="4">
    <location>
        <begin position="38"/>
        <end position="184"/>
    </location>
</feature>
<protein>
    <recommendedName>
        <fullName evidence="3">Sulfotransferase</fullName>
        <ecNumber evidence="3">2.8.2.-</ecNumber>
    </recommendedName>
</protein>
<reference evidence="5" key="1">
    <citation type="submission" date="2025-08" db="UniProtKB">
        <authorList>
            <consortium name="Ensembl"/>
        </authorList>
    </citation>
    <scope>IDENTIFICATION</scope>
</reference>
<organism evidence="5 6">
    <name type="scientific">Fundulus heteroclitus</name>
    <name type="common">Killifish</name>
    <name type="synonym">Mummichog</name>
    <dbReference type="NCBI Taxonomy" id="8078"/>
    <lineage>
        <taxon>Eukaryota</taxon>
        <taxon>Metazoa</taxon>
        <taxon>Chordata</taxon>
        <taxon>Craniata</taxon>
        <taxon>Vertebrata</taxon>
        <taxon>Euteleostomi</taxon>
        <taxon>Actinopterygii</taxon>
        <taxon>Neopterygii</taxon>
        <taxon>Teleostei</taxon>
        <taxon>Neoteleostei</taxon>
        <taxon>Acanthomorphata</taxon>
        <taxon>Ovalentaria</taxon>
        <taxon>Atherinomorphae</taxon>
        <taxon>Cyprinodontiformes</taxon>
        <taxon>Fundulidae</taxon>
        <taxon>Fundulus</taxon>
    </lineage>
</organism>
<reference evidence="5" key="2">
    <citation type="submission" date="2025-09" db="UniProtKB">
        <authorList>
            <consortium name="Ensembl"/>
        </authorList>
    </citation>
    <scope>IDENTIFICATION</scope>
</reference>
<sequence length="187" mass="22156">SLILSPLHFNQCFSCSLLKPWWGLTRHQVRGVTLHPIITSFYHFDCVNQVQPEPGEWSNYFYRFLHGQTLYGSSFNHVGNWWNKKTYPNLHYMFYKDIDTEREKDKLCSFLGTSSSTEDKGATVEQVHFDHMNNNEMANCPKLQLLHFKISHFLRKGKVGDWKNHFTVTQNEVFDEDYNNRMKDPTL</sequence>
<dbReference type="PANTHER" id="PTHR11783">
    <property type="entry name" value="SULFOTRANSFERASE SULT"/>
    <property type="match status" value="1"/>
</dbReference>
<dbReference type="Pfam" id="PF00685">
    <property type="entry name" value="Sulfotransfer_1"/>
    <property type="match status" value="1"/>
</dbReference>
<dbReference type="AlphaFoldDB" id="A0A3Q2PQ52"/>
<dbReference type="STRING" id="8078.ENSFHEP00000015099"/>
<evidence type="ECO:0000313" key="5">
    <source>
        <dbReference type="Ensembl" id="ENSFHEP00000015099.1"/>
    </source>
</evidence>
<dbReference type="EC" id="2.8.2.-" evidence="3"/>
<evidence type="ECO:0000259" key="4">
    <source>
        <dbReference type="Pfam" id="PF00685"/>
    </source>
</evidence>
<keyword evidence="2 3" id="KW-0808">Transferase</keyword>
<name>A0A3Q2PQ52_FUNHE</name>
<dbReference type="GO" id="GO:0008146">
    <property type="term" value="F:sulfotransferase activity"/>
    <property type="evidence" value="ECO:0007669"/>
    <property type="project" value="InterPro"/>
</dbReference>
<proteinExistence type="inferred from homology"/>
<dbReference type="SUPFAM" id="SSF52540">
    <property type="entry name" value="P-loop containing nucleoside triphosphate hydrolases"/>
    <property type="match status" value="1"/>
</dbReference>
<dbReference type="Proteomes" id="UP000265000">
    <property type="component" value="Unplaced"/>
</dbReference>
<dbReference type="GeneTree" id="ENSGT00940000163342"/>
<dbReference type="InterPro" id="IPR000863">
    <property type="entry name" value="Sulfotransferase_dom"/>
</dbReference>
<evidence type="ECO:0000256" key="3">
    <source>
        <dbReference type="RuleBase" id="RU361155"/>
    </source>
</evidence>
<evidence type="ECO:0000313" key="6">
    <source>
        <dbReference type="Proteomes" id="UP000265000"/>
    </source>
</evidence>
<keyword evidence="6" id="KW-1185">Reference proteome</keyword>
<dbReference type="Gene3D" id="3.40.50.300">
    <property type="entry name" value="P-loop containing nucleotide triphosphate hydrolases"/>
    <property type="match status" value="1"/>
</dbReference>
<evidence type="ECO:0000256" key="2">
    <source>
        <dbReference type="ARBA" id="ARBA00022679"/>
    </source>
</evidence>
<comment type="similarity">
    <text evidence="1 3">Belongs to the sulfotransferase 1 family.</text>
</comment>
<dbReference type="Ensembl" id="ENSFHET00000023159.1">
    <property type="protein sequence ID" value="ENSFHEP00000015099.1"/>
    <property type="gene ID" value="ENSFHEG00000016728.1"/>
</dbReference>
<evidence type="ECO:0000256" key="1">
    <source>
        <dbReference type="ARBA" id="ARBA00005771"/>
    </source>
</evidence>
<accession>A0A3Q2PQ52</accession>
<dbReference type="InterPro" id="IPR027417">
    <property type="entry name" value="P-loop_NTPase"/>
</dbReference>